<evidence type="ECO:0000313" key="3">
    <source>
        <dbReference type="Proteomes" id="UP000715441"/>
    </source>
</evidence>
<dbReference type="Pfam" id="PF00144">
    <property type="entry name" value="Beta-lactamase"/>
    <property type="match status" value="1"/>
</dbReference>
<dbReference type="InterPro" id="IPR012338">
    <property type="entry name" value="Beta-lactam/transpept-like"/>
</dbReference>
<reference evidence="2 3" key="1">
    <citation type="submission" date="2020-04" db="EMBL/GenBank/DDBJ databases">
        <title>Novel species.</title>
        <authorList>
            <person name="Teo W.F.A."/>
            <person name="Lipun K."/>
            <person name="Srisuk N."/>
            <person name="Duangmal K."/>
        </authorList>
    </citation>
    <scope>NUCLEOTIDE SEQUENCE [LARGE SCALE GENOMIC DNA]</scope>
    <source>
        <strain evidence="2 3">K13G38</strain>
    </source>
</reference>
<feature type="domain" description="Beta-lactamase-related" evidence="1">
    <location>
        <begin position="1"/>
        <end position="309"/>
    </location>
</feature>
<proteinExistence type="predicted"/>
<dbReference type="InterPro" id="IPR050491">
    <property type="entry name" value="AmpC-like"/>
</dbReference>
<sequence>MALGVVRDGALEFFHGHGFADLESRTPVTEDTVFRIGSLTKTITAIAILQLRDQGLLDLDAPAEQYLRAYRLIPAAARHRPPTVRHLLTHTAGLAELLHPTRALSPVLGETVPFGRRVPPLAEFYRGRLRLVAEPGTTFTYSNHGFATLGQIIEDLTATPLDRYLREHVFEPLGMTHTDLGRSARVSARLATGYELRSRGPRPVGDVELVTSGAGGVYSTMRDMARYLAALQGRGSDILPAATLAELFTPHYQPDPRLPGMGLAFFRHDLGGHPVVEHDGVMPGFNSLISLAPHDRTGIAVFTNGAHGAHLWLGTEVAGILRRLLEVADPHVRTGLAHRPETWNELCGWYSFRGSPRDVQKWFIAGARVLARHGRLVLRPVTPIPALARGLPLHPDDDADPYVFRVDLSAFGLGTSRVIFTRSPGGGVSALHLEFAPMSFDKRARGRTPA</sequence>
<name>A0ABX1J8M7_9PSEU</name>
<dbReference type="InterPro" id="IPR001466">
    <property type="entry name" value="Beta-lactam-related"/>
</dbReference>
<evidence type="ECO:0000259" key="1">
    <source>
        <dbReference type="Pfam" id="PF00144"/>
    </source>
</evidence>
<dbReference type="SUPFAM" id="SSF56601">
    <property type="entry name" value="beta-lactamase/transpeptidase-like"/>
    <property type="match status" value="1"/>
</dbReference>
<accession>A0ABX1J8M7</accession>
<dbReference type="EMBL" id="JAAXLS010000019">
    <property type="protein sequence ID" value="NKQ56063.1"/>
    <property type="molecule type" value="Genomic_DNA"/>
</dbReference>
<dbReference type="PANTHER" id="PTHR46825:SF9">
    <property type="entry name" value="BETA-LACTAMASE-RELATED DOMAIN-CONTAINING PROTEIN"/>
    <property type="match status" value="1"/>
</dbReference>
<dbReference type="Proteomes" id="UP000715441">
    <property type="component" value="Unassembled WGS sequence"/>
</dbReference>
<dbReference type="PANTHER" id="PTHR46825">
    <property type="entry name" value="D-ALANYL-D-ALANINE-CARBOXYPEPTIDASE/ENDOPEPTIDASE AMPH"/>
    <property type="match status" value="1"/>
</dbReference>
<comment type="caution">
    <text evidence="2">The sequence shown here is derived from an EMBL/GenBank/DDBJ whole genome shotgun (WGS) entry which is preliminary data.</text>
</comment>
<organism evidence="2 3">
    <name type="scientific">Amycolatopsis acididurans</name>
    <dbReference type="NCBI Taxonomy" id="2724524"/>
    <lineage>
        <taxon>Bacteria</taxon>
        <taxon>Bacillati</taxon>
        <taxon>Actinomycetota</taxon>
        <taxon>Actinomycetes</taxon>
        <taxon>Pseudonocardiales</taxon>
        <taxon>Pseudonocardiaceae</taxon>
        <taxon>Amycolatopsis</taxon>
    </lineage>
</organism>
<protein>
    <submittedName>
        <fullName evidence="2">Beta-lactamase family protein</fullName>
    </submittedName>
</protein>
<dbReference type="Gene3D" id="3.40.710.10">
    <property type="entry name" value="DD-peptidase/beta-lactamase superfamily"/>
    <property type="match status" value="1"/>
</dbReference>
<gene>
    <name evidence="2" type="ORF">HFP15_24590</name>
</gene>
<evidence type="ECO:0000313" key="2">
    <source>
        <dbReference type="EMBL" id="NKQ56063.1"/>
    </source>
</evidence>
<keyword evidence="3" id="KW-1185">Reference proteome</keyword>